<evidence type="ECO:0000256" key="7">
    <source>
        <dbReference type="ARBA" id="ARBA00022723"/>
    </source>
</evidence>
<keyword evidence="12" id="KW-0464">Manganese</keyword>
<reference evidence="20" key="1">
    <citation type="submission" date="2024-02" db="UniProtKB">
        <authorList>
            <consortium name="WormBaseParasite"/>
        </authorList>
    </citation>
    <scope>IDENTIFICATION</scope>
</reference>
<dbReference type="PANTHER" id="PTHR24346:SF94">
    <property type="entry name" value="NON-SPECIFIC SERINE_THREONINE PROTEIN KINASE"/>
    <property type="match status" value="1"/>
</dbReference>
<evidence type="ECO:0000313" key="20">
    <source>
        <dbReference type="WBParaSite" id="MBELARI_LOCUS21332"/>
    </source>
</evidence>
<evidence type="ECO:0000256" key="1">
    <source>
        <dbReference type="ARBA" id="ARBA00001936"/>
    </source>
</evidence>
<dbReference type="InterPro" id="IPR008271">
    <property type="entry name" value="Ser/Thr_kinase_AS"/>
</dbReference>
<evidence type="ECO:0000256" key="11">
    <source>
        <dbReference type="ARBA" id="ARBA00022842"/>
    </source>
</evidence>
<dbReference type="InterPro" id="IPR017441">
    <property type="entry name" value="Protein_kinase_ATP_BS"/>
</dbReference>
<name>A0AAF3F440_9BILA</name>
<dbReference type="GO" id="GO:0046872">
    <property type="term" value="F:metal ion binding"/>
    <property type="evidence" value="ECO:0007669"/>
    <property type="project" value="UniProtKB-KW"/>
</dbReference>
<evidence type="ECO:0000256" key="9">
    <source>
        <dbReference type="ARBA" id="ARBA00022777"/>
    </source>
</evidence>
<evidence type="ECO:0000256" key="16">
    <source>
        <dbReference type="RuleBase" id="RU000304"/>
    </source>
</evidence>
<keyword evidence="5 16" id="KW-0723">Serine/threonine-protein kinase</keyword>
<dbReference type="InterPro" id="IPR000719">
    <property type="entry name" value="Prot_kinase_dom"/>
</dbReference>
<keyword evidence="11" id="KW-0460">Magnesium</keyword>
<dbReference type="WBParaSite" id="MBELARI_LOCUS21332">
    <property type="protein sequence ID" value="MBELARI_LOCUS21332"/>
    <property type="gene ID" value="MBELARI_LOCUS21332"/>
</dbReference>
<keyword evidence="8 15" id="KW-0547">Nucleotide-binding</keyword>
<dbReference type="Proteomes" id="UP000887575">
    <property type="component" value="Unassembled WGS sequence"/>
</dbReference>
<proteinExistence type="inferred from homology"/>
<evidence type="ECO:0000256" key="13">
    <source>
        <dbReference type="ARBA" id="ARBA00047899"/>
    </source>
</evidence>
<evidence type="ECO:0000256" key="4">
    <source>
        <dbReference type="ARBA" id="ARBA00012513"/>
    </source>
</evidence>
<evidence type="ECO:0000256" key="12">
    <source>
        <dbReference type="ARBA" id="ARBA00023211"/>
    </source>
</evidence>
<feature type="domain" description="Protein kinase" evidence="18">
    <location>
        <begin position="100"/>
        <end position="363"/>
    </location>
</feature>
<evidence type="ECO:0000256" key="8">
    <source>
        <dbReference type="ARBA" id="ARBA00022741"/>
    </source>
</evidence>
<dbReference type="GO" id="GO:0005524">
    <property type="term" value="F:ATP binding"/>
    <property type="evidence" value="ECO:0007669"/>
    <property type="project" value="UniProtKB-UniRule"/>
</dbReference>
<evidence type="ECO:0000313" key="19">
    <source>
        <dbReference type="Proteomes" id="UP000887575"/>
    </source>
</evidence>
<dbReference type="Gene3D" id="3.30.200.20">
    <property type="entry name" value="Phosphorylase Kinase, domain 1"/>
    <property type="match status" value="1"/>
</dbReference>
<dbReference type="Pfam" id="PF00069">
    <property type="entry name" value="Pkinase"/>
    <property type="match status" value="1"/>
</dbReference>
<comment type="cofactor">
    <cofactor evidence="1">
        <name>Mn(2+)</name>
        <dbReference type="ChEBI" id="CHEBI:29035"/>
    </cofactor>
</comment>
<keyword evidence="6" id="KW-0808">Transferase</keyword>
<keyword evidence="10 15" id="KW-0067">ATP-binding</keyword>
<dbReference type="SMART" id="SM00220">
    <property type="entry name" value="S_TKc"/>
    <property type="match status" value="1"/>
</dbReference>
<feature type="region of interest" description="Disordered" evidence="17">
    <location>
        <begin position="1"/>
        <end position="22"/>
    </location>
</feature>
<protein>
    <recommendedName>
        <fullName evidence="4">non-specific serine/threonine protein kinase</fullName>
        <ecNumber evidence="4">2.7.11.1</ecNumber>
    </recommendedName>
</protein>
<evidence type="ECO:0000259" key="18">
    <source>
        <dbReference type="PROSITE" id="PS50011"/>
    </source>
</evidence>
<keyword evidence="7" id="KW-0479">Metal-binding</keyword>
<dbReference type="PROSITE" id="PS00108">
    <property type="entry name" value="PROTEIN_KINASE_ST"/>
    <property type="match status" value="1"/>
</dbReference>
<dbReference type="PROSITE" id="PS50011">
    <property type="entry name" value="PROTEIN_KINASE_DOM"/>
    <property type="match status" value="1"/>
</dbReference>
<keyword evidence="9" id="KW-0418">Kinase</keyword>
<evidence type="ECO:0000256" key="2">
    <source>
        <dbReference type="ARBA" id="ARBA00001946"/>
    </source>
</evidence>
<dbReference type="FunFam" id="1.10.510.10:FF:000571">
    <property type="entry name" value="Maternal embryonic leucine zipper kinase"/>
    <property type="match status" value="1"/>
</dbReference>
<evidence type="ECO:0000256" key="3">
    <source>
        <dbReference type="ARBA" id="ARBA00009985"/>
    </source>
</evidence>
<feature type="compositionally biased region" description="Polar residues" evidence="17">
    <location>
        <begin position="1"/>
        <end position="17"/>
    </location>
</feature>
<keyword evidence="19" id="KW-1185">Reference proteome</keyword>
<dbReference type="GO" id="GO:0035556">
    <property type="term" value="P:intracellular signal transduction"/>
    <property type="evidence" value="ECO:0007669"/>
    <property type="project" value="TreeGrafter"/>
</dbReference>
<dbReference type="Gene3D" id="1.10.510.10">
    <property type="entry name" value="Transferase(Phosphotransferase) domain 1"/>
    <property type="match status" value="1"/>
</dbReference>
<comment type="similarity">
    <text evidence="3">Belongs to the protein kinase superfamily. CAMK Ser/Thr protein kinase family. LKB1 subfamily.</text>
</comment>
<dbReference type="EC" id="2.7.11.1" evidence="4"/>
<dbReference type="PANTHER" id="PTHR24346">
    <property type="entry name" value="MAP/MICROTUBULE AFFINITY-REGULATING KINASE"/>
    <property type="match status" value="1"/>
</dbReference>
<evidence type="ECO:0000256" key="6">
    <source>
        <dbReference type="ARBA" id="ARBA00022679"/>
    </source>
</evidence>
<dbReference type="PROSITE" id="PS00107">
    <property type="entry name" value="PROTEIN_KINASE_ATP"/>
    <property type="match status" value="1"/>
</dbReference>
<feature type="binding site" evidence="15">
    <location>
        <position position="129"/>
    </location>
    <ligand>
        <name>ATP</name>
        <dbReference type="ChEBI" id="CHEBI:30616"/>
    </ligand>
</feature>
<evidence type="ECO:0000256" key="10">
    <source>
        <dbReference type="ARBA" id="ARBA00022840"/>
    </source>
</evidence>
<comment type="cofactor">
    <cofactor evidence="2">
        <name>Mg(2+)</name>
        <dbReference type="ChEBI" id="CHEBI:18420"/>
    </cofactor>
</comment>
<sequence>MSSYDSGSRNRQISLSLSRKDSRQRVKMGLGYGQNGSRNWDFSSSGDQLQRFHSTPQIADNHAIARSHQMTKTLDTYVEEYEMAPVVNWPVKQPKSLKGYLFGPEIGVGSYAKVKEVIQDKTLIRCAVKIFKDCRLRKIPNGFSNVLNEYYLLRQLEHPNCVKMIEFFRIEEKYKQYMILEYCIASLEKVVALSTGRKLSEAWSNFFFRQLISGVDYIHSLGIIHKDIKPANLLISSNRVLKITDFGVAEQVALFQRDTITDTLQGTPKFHPPEVVNGKNEFYDGFALDVWASGITLYYLLSGEYPFGGTTMRQLFTNICERPLLMPNTVDLRDELVDLLAGMLDKKPKRRLKVHEVVHHPWFVHLFPQTDMNWDQLVNECYSGLAVPVYSQLNVLFGGPEDVMIETPVRNQALLKSTLLKCEEKTSPISEKTIDASGEKERKTKSRAESRLHKFTRWIPFLSCLRNSN</sequence>
<dbReference type="GO" id="GO:0005737">
    <property type="term" value="C:cytoplasm"/>
    <property type="evidence" value="ECO:0007669"/>
    <property type="project" value="TreeGrafter"/>
</dbReference>
<comment type="catalytic activity">
    <reaction evidence="13">
        <text>L-threonyl-[protein] + ATP = O-phospho-L-threonyl-[protein] + ADP + H(+)</text>
        <dbReference type="Rhea" id="RHEA:46608"/>
        <dbReference type="Rhea" id="RHEA-COMP:11060"/>
        <dbReference type="Rhea" id="RHEA-COMP:11605"/>
        <dbReference type="ChEBI" id="CHEBI:15378"/>
        <dbReference type="ChEBI" id="CHEBI:30013"/>
        <dbReference type="ChEBI" id="CHEBI:30616"/>
        <dbReference type="ChEBI" id="CHEBI:61977"/>
        <dbReference type="ChEBI" id="CHEBI:456216"/>
        <dbReference type="EC" id="2.7.11.1"/>
    </reaction>
</comment>
<comment type="catalytic activity">
    <reaction evidence="14">
        <text>L-seryl-[protein] + ATP = O-phospho-L-seryl-[protein] + ADP + H(+)</text>
        <dbReference type="Rhea" id="RHEA:17989"/>
        <dbReference type="Rhea" id="RHEA-COMP:9863"/>
        <dbReference type="Rhea" id="RHEA-COMP:11604"/>
        <dbReference type="ChEBI" id="CHEBI:15378"/>
        <dbReference type="ChEBI" id="CHEBI:29999"/>
        <dbReference type="ChEBI" id="CHEBI:30616"/>
        <dbReference type="ChEBI" id="CHEBI:83421"/>
        <dbReference type="ChEBI" id="CHEBI:456216"/>
        <dbReference type="EC" id="2.7.11.1"/>
    </reaction>
</comment>
<dbReference type="AlphaFoldDB" id="A0AAF3F440"/>
<dbReference type="GO" id="GO:0004674">
    <property type="term" value="F:protein serine/threonine kinase activity"/>
    <property type="evidence" value="ECO:0007669"/>
    <property type="project" value="UniProtKB-KW"/>
</dbReference>
<evidence type="ECO:0000256" key="14">
    <source>
        <dbReference type="ARBA" id="ARBA00048679"/>
    </source>
</evidence>
<dbReference type="InterPro" id="IPR011009">
    <property type="entry name" value="Kinase-like_dom_sf"/>
</dbReference>
<organism evidence="19 20">
    <name type="scientific">Mesorhabditis belari</name>
    <dbReference type="NCBI Taxonomy" id="2138241"/>
    <lineage>
        <taxon>Eukaryota</taxon>
        <taxon>Metazoa</taxon>
        <taxon>Ecdysozoa</taxon>
        <taxon>Nematoda</taxon>
        <taxon>Chromadorea</taxon>
        <taxon>Rhabditida</taxon>
        <taxon>Rhabditina</taxon>
        <taxon>Rhabditomorpha</taxon>
        <taxon>Rhabditoidea</taxon>
        <taxon>Rhabditidae</taxon>
        <taxon>Mesorhabditinae</taxon>
        <taxon>Mesorhabditis</taxon>
    </lineage>
</organism>
<evidence type="ECO:0000256" key="15">
    <source>
        <dbReference type="PROSITE-ProRule" id="PRU10141"/>
    </source>
</evidence>
<evidence type="ECO:0000256" key="17">
    <source>
        <dbReference type="SAM" id="MobiDB-lite"/>
    </source>
</evidence>
<accession>A0AAF3F440</accession>
<dbReference type="SUPFAM" id="SSF56112">
    <property type="entry name" value="Protein kinase-like (PK-like)"/>
    <property type="match status" value="1"/>
</dbReference>
<evidence type="ECO:0000256" key="5">
    <source>
        <dbReference type="ARBA" id="ARBA00022527"/>
    </source>
</evidence>